<keyword evidence="3" id="KW-1185">Reference proteome</keyword>
<feature type="non-terminal residue" evidence="2">
    <location>
        <position position="629"/>
    </location>
</feature>
<evidence type="ECO:0000313" key="2">
    <source>
        <dbReference type="EMBL" id="OXA39858.1"/>
    </source>
</evidence>
<protein>
    <recommendedName>
        <fullName evidence="1">C2H2-type domain-containing protein</fullName>
    </recommendedName>
</protein>
<evidence type="ECO:0000259" key="1">
    <source>
        <dbReference type="PROSITE" id="PS00028"/>
    </source>
</evidence>
<accession>A0A226D4U7</accession>
<sequence>MTKKKKRSVKILTVLPQSQFTPKSIISPVYNATRSTFSLKRPSDGAIPPPKRWREVPDMTMYNDKTCPQCSRKFHTNYELDLHVQKDHPYTGQAIQVGGGILKKYMALSRSLYSRSLYVVNNSFKNVFQLFETIFHQVEFIFSQELDDKKCLKNTSELRCHFYKTSVDPSTGEMIVSDRTDPDPVFRGRTHSVYRSDSIRTIINSLAWRMCESVASFINKKSGWILDFVPASKSASGDSSRLGEQILPRLKIRHGKHISLHQERRSTYIDELQNHGFNWDGISMPMDMSQFAKFSEQNPTIDLHVFVYEEGDSAKELCSTLARKSTRSAADNLKIRKEIRNSIYPLYSSNKTPQFRVRKRIARHTHADTEVSNLHEIHILLILDENDSGWEGHYALIRNFDALISQRSSKSWSCKNCVNSFTTEDRLNNHRSNCLALGMQQVTVPEEQSYSFNKYGRMVKAPYRYYADFESLLRSKNARLPENERQLDLANHTPSGYAWLCLDWNNTIVAYNVHRAKRDDESVVARFFDDIFKDQEIRQEEIKIVQERSKYNMKISPTLKKRLLHQIDNDVDSLDPCYFCKKKLEGKPENKTVFHHDHFSRQFLGLSHESCNLRRSVLDVRLLSTFTDL</sequence>
<evidence type="ECO:0000313" key="3">
    <source>
        <dbReference type="Proteomes" id="UP000198287"/>
    </source>
</evidence>
<comment type="caution">
    <text evidence="2">The sequence shown here is derived from an EMBL/GenBank/DDBJ whole genome shotgun (WGS) entry which is preliminary data.</text>
</comment>
<dbReference type="PROSITE" id="PS00028">
    <property type="entry name" value="ZINC_FINGER_C2H2_1"/>
    <property type="match status" value="1"/>
</dbReference>
<dbReference type="OrthoDB" id="414982at2759"/>
<dbReference type="PANTHER" id="PTHR31511">
    <property type="entry name" value="PROTEIN CBG23764"/>
    <property type="match status" value="1"/>
</dbReference>
<name>A0A226D4U7_FOLCA</name>
<dbReference type="EMBL" id="LNIX01000036">
    <property type="protein sequence ID" value="OXA39858.1"/>
    <property type="molecule type" value="Genomic_DNA"/>
</dbReference>
<dbReference type="PANTHER" id="PTHR31511:SF12">
    <property type="entry name" value="RHO TERMINATION FACTOR N-TERMINAL DOMAIN-CONTAINING PROTEIN"/>
    <property type="match status" value="1"/>
</dbReference>
<reference evidence="2 3" key="1">
    <citation type="submission" date="2015-12" db="EMBL/GenBank/DDBJ databases">
        <title>The genome of Folsomia candida.</title>
        <authorList>
            <person name="Faddeeva A."/>
            <person name="Derks M.F."/>
            <person name="Anvar Y."/>
            <person name="Smit S."/>
            <person name="Van Straalen N."/>
            <person name="Roelofs D."/>
        </authorList>
    </citation>
    <scope>NUCLEOTIDE SEQUENCE [LARGE SCALE GENOMIC DNA]</scope>
    <source>
        <strain evidence="2 3">VU population</strain>
        <tissue evidence="2">Whole body</tissue>
    </source>
</reference>
<proteinExistence type="predicted"/>
<dbReference type="InterPro" id="IPR013087">
    <property type="entry name" value="Znf_C2H2_type"/>
</dbReference>
<feature type="domain" description="C2H2-type" evidence="1">
    <location>
        <begin position="67"/>
        <end position="88"/>
    </location>
</feature>
<dbReference type="Proteomes" id="UP000198287">
    <property type="component" value="Unassembled WGS sequence"/>
</dbReference>
<dbReference type="AlphaFoldDB" id="A0A226D4U7"/>
<gene>
    <name evidence="2" type="ORF">Fcan01_25221</name>
</gene>
<organism evidence="2 3">
    <name type="scientific">Folsomia candida</name>
    <name type="common">Springtail</name>
    <dbReference type="NCBI Taxonomy" id="158441"/>
    <lineage>
        <taxon>Eukaryota</taxon>
        <taxon>Metazoa</taxon>
        <taxon>Ecdysozoa</taxon>
        <taxon>Arthropoda</taxon>
        <taxon>Hexapoda</taxon>
        <taxon>Collembola</taxon>
        <taxon>Entomobryomorpha</taxon>
        <taxon>Isotomoidea</taxon>
        <taxon>Isotomidae</taxon>
        <taxon>Proisotominae</taxon>
        <taxon>Folsomia</taxon>
    </lineage>
</organism>